<comment type="caution">
    <text evidence="6">The sequence shown here is derived from an EMBL/GenBank/DDBJ whole genome shotgun (WGS) entry which is preliminary data.</text>
</comment>
<dbReference type="GO" id="GO:0005085">
    <property type="term" value="F:guanyl-nucleotide exchange factor activity"/>
    <property type="evidence" value="ECO:0007669"/>
    <property type="project" value="UniProtKB-UniRule"/>
</dbReference>
<keyword evidence="3" id="KW-0175">Coiled coil</keyword>
<feature type="compositionally biased region" description="Polar residues" evidence="4">
    <location>
        <begin position="38"/>
        <end position="48"/>
    </location>
</feature>
<accession>A0A8T1YRV7</accession>
<evidence type="ECO:0000256" key="3">
    <source>
        <dbReference type="SAM" id="Coils"/>
    </source>
</evidence>
<dbReference type="FunFam" id="1.20.58.2010:FF:000004">
    <property type="entry name" value="Rop guanine nucleotide exchange factor 1"/>
    <property type="match status" value="1"/>
</dbReference>
<dbReference type="Pfam" id="PF03759">
    <property type="entry name" value="PRONE"/>
    <property type="match status" value="1"/>
</dbReference>
<evidence type="ECO:0000313" key="7">
    <source>
        <dbReference type="Proteomes" id="UP000694240"/>
    </source>
</evidence>
<name>A0A8T1YRV7_9BRAS</name>
<evidence type="ECO:0000256" key="1">
    <source>
        <dbReference type="ARBA" id="ARBA00022658"/>
    </source>
</evidence>
<dbReference type="EMBL" id="JAEFBK010000011">
    <property type="protein sequence ID" value="KAG7549187.1"/>
    <property type="molecule type" value="Genomic_DNA"/>
</dbReference>
<evidence type="ECO:0000256" key="4">
    <source>
        <dbReference type="SAM" id="MobiDB-lite"/>
    </source>
</evidence>
<feature type="coiled-coil region" evidence="3">
    <location>
        <begin position="357"/>
        <end position="384"/>
    </location>
</feature>
<feature type="region of interest" description="Disordered" evidence="4">
    <location>
        <begin position="1"/>
        <end position="48"/>
    </location>
</feature>
<sequence length="455" mass="52175">MGGSSEDLKIDLREVEEKGRESSCCSSETTRQEEEQSPSCTEDFTASPVSSRWSVKNIDGEKKKIRSDSRVSEVEMMKERFSKLLLGEDMSGSGNGVCTALAISNAITNLCATLFGQLWRLEPLPTEKKEMWRREMEWLLCVSDHIVEMTPTWQTFPDGTKLEIMTCRPRSDLYVNLPALRKLDNMLLEILDSFEETEFWYVDQGIMAHESAADDGSSSFRKSFQRQEDKWWLPVPRVSPGGLQENSRKQLQHKRDCTNQILKAAMAINSITLADMEIPESYLESLPRKGRSCLGDLIYRYISSDQFSPECLLDCLDLSSEHQAIEIANRVESSIYLWHKRTNSKPATNTKTSWEMVKELMVDADKLELMADRAESLLLSLKQRFPGLPQTALDMSKIQYNKVSTWKSNPKSFCFLLTRTKQFSFFSVLGHREIDSGKLFKSSRELSFQHCCTYR</sequence>
<organism evidence="6 7">
    <name type="scientific">Arabidopsis thaliana x Arabidopsis arenosa</name>
    <dbReference type="NCBI Taxonomy" id="1240361"/>
    <lineage>
        <taxon>Eukaryota</taxon>
        <taxon>Viridiplantae</taxon>
        <taxon>Streptophyta</taxon>
        <taxon>Embryophyta</taxon>
        <taxon>Tracheophyta</taxon>
        <taxon>Spermatophyta</taxon>
        <taxon>Magnoliopsida</taxon>
        <taxon>eudicotyledons</taxon>
        <taxon>Gunneridae</taxon>
        <taxon>Pentapetalae</taxon>
        <taxon>rosids</taxon>
        <taxon>malvids</taxon>
        <taxon>Brassicales</taxon>
        <taxon>Brassicaceae</taxon>
        <taxon>Camelineae</taxon>
        <taxon>Arabidopsis</taxon>
    </lineage>
</organism>
<reference evidence="6 7" key="1">
    <citation type="submission" date="2020-12" db="EMBL/GenBank/DDBJ databases">
        <title>Concerted genomic and epigenomic changes stabilize Arabidopsis allopolyploids.</title>
        <authorList>
            <person name="Chen Z."/>
        </authorList>
    </citation>
    <scope>NUCLEOTIDE SEQUENCE [LARGE SCALE GENOMIC DNA]</scope>
    <source>
        <strain evidence="6">Allo738</strain>
        <tissue evidence="6">Leaf</tissue>
    </source>
</reference>
<evidence type="ECO:0000256" key="2">
    <source>
        <dbReference type="PROSITE-ProRule" id="PRU00663"/>
    </source>
</evidence>
<evidence type="ECO:0000259" key="5">
    <source>
        <dbReference type="PROSITE" id="PS51334"/>
    </source>
</evidence>
<dbReference type="Proteomes" id="UP000694240">
    <property type="component" value="Chromosome 11"/>
</dbReference>
<keyword evidence="1 2" id="KW-0344">Guanine-nucleotide releasing factor</keyword>
<dbReference type="PANTHER" id="PTHR33101">
    <property type="entry name" value="ROP GUANINE NUCLEOTIDE EXCHANGE FACTOR 1"/>
    <property type="match status" value="1"/>
</dbReference>
<protein>
    <submittedName>
        <fullName evidence="6">PRONE domain</fullName>
    </submittedName>
</protein>
<feature type="domain" description="PRONE" evidence="5">
    <location>
        <begin position="64"/>
        <end position="455"/>
    </location>
</feature>
<gene>
    <name evidence="6" type="ORF">ISN45_Aa06g001120</name>
</gene>
<dbReference type="InterPro" id="IPR038937">
    <property type="entry name" value="RopGEF"/>
</dbReference>
<evidence type="ECO:0000313" key="6">
    <source>
        <dbReference type="EMBL" id="KAG7549187.1"/>
    </source>
</evidence>
<feature type="compositionally biased region" description="Basic and acidic residues" evidence="4">
    <location>
        <begin position="1"/>
        <end position="21"/>
    </location>
</feature>
<proteinExistence type="predicted"/>
<dbReference type="PANTHER" id="PTHR33101:SF14">
    <property type="entry name" value="ROP GUANINE NUCLEOTIDE EXCHANGE FACTOR 7"/>
    <property type="match status" value="1"/>
</dbReference>
<dbReference type="InterPro" id="IPR005512">
    <property type="entry name" value="PRONE_dom"/>
</dbReference>
<dbReference type="FunFam" id="1.20.58.1310:FF:000003">
    <property type="entry name" value="Rop guanine nucleotide exchange factor 7"/>
    <property type="match status" value="1"/>
</dbReference>
<dbReference type="AlphaFoldDB" id="A0A8T1YRV7"/>
<dbReference type="PROSITE" id="PS51334">
    <property type="entry name" value="PRONE"/>
    <property type="match status" value="1"/>
</dbReference>
<keyword evidence="7" id="KW-1185">Reference proteome</keyword>